<sequence length="50" mass="6065">MDEWEDHQAFMVKSLRKAASYFHVTLQGDPVFGWRDRFIVMRKNFFLDVV</sequence>
<gene>
    <name evidence="1" type="ORF">CLV36_11370</name>
</gene>
<dbReference type="Proteomes" id="UP000238836">
    <property type="component" value="Unassembled WGS sequence"/>
</dbReference>
<accession>A0ABX5ELY3</accession>
<reference evidence="1 2" key="1">
    <citation type="submission" date="2018-03" db="EMBL/GenBank/DDBJ databases">
        <title>Genomic Encyclopedia of Archaeal and Bacterial Type Strains, Phase II (KMG-II): from individual species to whole genera.</title>
        <authorList>
            <person name="Goeker M."/>
        </authorList>
    </citation>
    <scope>NUCLEOTIDE SEQUENCE [LARGE SCALE GENOMIC DNA]</scope>
    <source>
        <strain evidence="1 2">RHA1</strain>
    </source>
</reference>
<dbReference type="EMBL" id="PVTZ01000013">
    <property type="protein sequence ID" value="PRZ12531.1"/>
    <property type="molecule type" value="Genomic_DNA"/>
</dbReference>
<protein>
    <submittedName>
        <fullName evidence="1">Uncharacterized protein</fullName>
    </submittedName>
</protein>
<dbReference type="RefSeq" id="WP_181353074.1">
    <property type="nucleotide sequence ID" value="NZ_PVTZ01000013.1"/>
</dbReference>
<evidence type="ECO:0000313" key="1">
    <source>
        <dbReference type="EMBL" id="PRZ12531.1"/>
    </source>
</evidence>
<keyword evidence="2" id="KW-1185">Reference proteome</keyword>
<organism evidence="1 2">
    <name type="scientific">Laceyella sediminis</name>
    <dbReference type="NCBI Taxonomy" id="573074"/>
    <lineage>
        <taxon>Bacteria</taxon>
        <taxon>Bacillati</taxon>
        <taxon>Bacillota</taxon>
        <taxon>Bacilli</taxon>
        <taxon>Bacillales</taxon>
        <taxon>Thermoactinomycetaceae</taxon>
        <taxon>Laceyella</taxon>
    </lineage>
</organism>
<proteinExistence type="predicted"/>
<name>A0ABX5ELY3_9BACL</name>
<comment type="caution">
    <text evidence="1">The sequence shown here is derived from an EMBL/GenBank/DDBJ whole genome shotgun (WGS) entry which is preliminary data.</text>
</comment>
<evidence type="ECO:0000313" key="2">
    <source>
        <dbReference type="Proteomes" id="UP000238836"/>
    </source>
</evidence>